<keyword evidence="2" id="KW-1185">Reference proteome</keyword>
<protein>
    <recommendedName>
        <fullName evidence="3">Secreted protein</fullName>
    </recommendedName>
</protein>
<evidence type="ECO:0008006" key="3">
    <source>
        <dbReference type="Google" id="ProtNLM"/>
    </source>
</evidence>
<accession>A0ABD0X5F0</accession>
<proteinExistence type="predicted"/>
<evidence type="ECO:0000313" key="2">
    <source>
        <dbReference type="Proteomes" id="UP001557470"/>
    </source>
</evidence>
<organism evidence="1 2">
    <name type="scientific">Umbra pygmaea</name>
    <name type="common">Eastern mudminnow</name>
    <dbReference type="NCBI Taxonomy" id="75934"/>
    <lineage>
        <taxon>Eukaryota</taxon>
        <taxon>Metazoa</taxon>
        <taxon>Chordata</taxon>
        <taxon>Craniata</taxon>
        <taxon>Vertebrata</taxon>
        <taxon>Euteleostomi</taxon>
        <taxon>Actinopterygii</taxon>
        <taxon>Neopterygii</taxon>
        <taxon>Teleostei</taxon>
        <taxon>Protacanthopterygii</taxon>
        <taxon>Esociformes</taxon>
        <taxon>Umbridae</taxon>
        <taxon>Umbra</taxon>
    </lineage>
</organism>
<name>A0ABD0X5F0_UMBPY</name>
<comment type="caution">
    <text evidence="1">The sequence shown here is derived from an EMBL/GenBank/DDBJ whole genome shotgun (WGS) entry which is preliminary data.</text>
</comment>
<reference evidence="1 2" key="1">
    <citation type="submission" date="2024-06" db="EMBL/GenBank/DDBJ databases">
        <authorList>
            <person name="Pan Q."/>
            <person name="Wen M."/>
            <person name="Jouanno E."/>
            <person name="Zahm M."/>
            <person name="Klopp C."/>
            <person name="Cabau C."/>
            <person name="Louis A."/>
            <person name="Berthelot C."/>
            <person name="Parey E."/>
            <person name="Roest Crollius H."/>
            <person name="Montfort J."/>
            <person name="Robinson-Rechavi M."/>
            <person name="Bouchez O."/>
            <person name="Lampietro C."/>
            <person name="Lopez Roques C."/>
            <person name="Donnadieu C."/>
            <person name="Postlethwait J."/>
            <person name="Bobe J."/>
            <person name="Verreycken H."/>
            <person name="Guiguen Y."/>
        </authorList>
    </citation>
    <scope>NUCLEOTIDE SEQUENCE [LARGE SCALE GENOMIC DNA]</scope>
    <source>
        <strain evidence="1">Up_M1</strain>
        <tissue evidence="1">Testis</tissue>
    </source>
</reference>
<dbReference type="EMBL" id="JAGEUA010000003">
    <property type="protein sequence ID" value="KAL0994486.1"/>
    <property type="molecule type" value="Genomic_DNA"/>
</dbReference>
<dbReference type="Proteomes" id="UP001557470">
    <property type="component" value="Unassembled WGS sequence"/>
</dbReference>
<gene>
    <name evidence="1" type="ORF">UPYG_G00122890</name>
</gene>
<dbReference type="AlphaFoldDB" id="A0ABD0X5F0"/>
<evidence type="ECO:0000313" key="1">
    <source>
        <dbReference type="EMBL" id="KAL0994486.1"/>
    </source>
</evidence>
<sequence length="73" mass="7886">MSSRSLKLTCGVVCLRNCLRCFPAAQLGSLASPECLHPSSPHLNSCILSYSIIPAGPTCHQQHIHSKFPCSCF</sequence>